<dbReference type="GO" id="GO:0005975">
    <property type="term" value="P:carbohydrate metabolic process"/>
    <property type="evidence" value="ECO:0007669"/>
    <property type="project" value="InterPro"/>
</dbReference>
<evidence type="ECO:0000256" key="6">
    <source>
        <dbReference type="ARBA" id="ARBA00022490"/>
    </source>
</evidence>
<organism evidence="13 14">
    <name type="scientific">Prevotella disiens FB035-09AN</name>
    <dbReference type="NCBI Taxonomy" id="866771"/>
    <lineage>
        <taxon>Bacteria</taxon>
        <taxon>Pseudomonadati</taxon>
        <taxon>Bacteroidota</taxon>
        <taxon>Bacteroidia</taxon>
        <taxon>Bacteroidales</taxon>
        <taxon>Prevotellaceae</taxon>
        <taxon>Prevotella</taxon>
    </lineage>
</organism>
<evidence type="ECO:0000256" key="2">
    <source>
        <dbReference type="ARBA" id="ARBA00004496"/>
    </source>
</evidence>
<evidence type="ECO:0000256" key="8">
    <source>
        <dbReference type="ARBA" id="ARBA00022679"/>
    </source>
</evidence>
<comment type="similarity">
    <text evidence="3">Belongs to the disproportionating enzyme family.</text>
</comment>
<dbReference type="Gene3D" id="3.20.20.80">
    <property type="entry name" value="Glycosidases"/>
    <property type="match status" value="2"/>
</dbReference>
<dbReference type="Proteomes" id="UP000003610">
    <property type="component" value="Unassembled WGS sequence"/>
</dbReference>
<dbReference type="GO" id="GO:0004134">
    <property type="term" value="F:4-alpha-glucanotransferase activity"/>
    <property type="evidence" value="ECO:0007669"/>
    <property type="project" value="UniProtKB-EC"/>
</dbReference>
<evidence type="ECO:0000313" key="13">
    <source>
        <dbReference type="EMBL" id="EFL46119.1"/>
    </source>
</evidence>
<dbReference type="Pfam" id="PF02446">
    <property type="entry name" value="Glyco_hydro_77"/>
    <property type="match status" value="1"/>
</dbReference>
<dbReference type="InterPro" id="IPR002044">
    <property type="entry name" value="CBM20"/>
</dbReference>
<evidence type="ECO:0000256" key="4">
    <source>
        <dbReference type="ARBA" id="ARBA00012560"/>
    </source>
</evidence>
<dbReference type="EMBL" id="AEDO01000035">
    <property type="protein sequence ID" value="EFL46119.1"/>
    <property type="molecule type" value="Genomic_DNA"/>
</dbReference>
<sequence>MLFYFIMLTFGKNNNRCMNLQFSIEYKTYYGQELVLNILNCKELGDKSVCQYRMHTQDGFLWTVEINKEVKPGTELDYYYSVYVGDNEERRGWSMAPHRVAFNSTNARNYKIFDHWREIPDNAYLYTSAITNCVVNAKIESLKLEKYGRYVCLKVRAPQLVAGDQLYLIGSDPIMGAWKEKNALKMTEVATNEWAVSLDVSRLADNNLEFKFIIVNPDKEYSPMWENCMNRTIELPKMEDGDAIIYELDEARFTLAPVRVAGTLVPLFSLRSNDSFGVGDFGDLKKMVDWVSMTHQKVLQILPINDTTTTHTWTDSYPYSCISIFALHPQYADLNSLPALKDKEQKARFEKERRELNALPQMDYERVNNAKNEYLKLIFKQEGEKALDSKEFKKFFAENESWLVPYAQYCSLREKYGTANFNQWADHKQWNEEDRKDLSTPKKEAYKEVELYYYIQFILSSQLKAVHEYATSKSVIFKGDIPIGVNRNGCDVWTEPRYFNLNGQAGAPPDDFSVNGQNWGFPTYNWDAMIADDCRWWIRRFQNMANYFDAYRIDHVLGFFRIWEIPVHAVHGLLGQFAPSLGMTREEVEGYGLRWQEELFTEPFITDWVLARIFREHADEVRERYLERTWGDRYKMKAEYDTQRKVEAAFHGMETEKDIWIRDGLYALISDVLFVRDHKDPNKFHPRISVQMDFIYESLYDCDKQVFNTLYNDYFYRRNNQYWYQEAMKKLPRLVNATRMLVCAEDLGMVPDCVDWVMKELRILSLEIQAMPKDPKVRFGYLGANPYGSVSTISTHDMATLRQWWDEDWERAQDYYNSMLHQGGPAPHPMPGWLAKDIVDRHLTSPSMLCILGIQDWMSIDERLRLADADAERVNIPANPKHYWRYRMHVSIEQLMKNKDFNNTISDLIVSSGR</sequence>
<reference evidence="13 14" key="1">
    <citation type="submission" date="2010-08" db="EMBL/GenBank/DDBJ databases">
        <authorList>
            <person name="Durkin A.S."/>
            <person name="Madupu R."/>
            <person name="Torralba M."/>
            <person name="Gillis M."/>
            <person name="Methe B."/>
            <person name="Sutton G."/>
            <person name="Nelson K.E."/>
        </authorList>
    </citation>
    <scope>NUCLEOTIDE SEQUENCE [LARGE SCALE GENOMIC DNA]</scope>
    <source>
        <strain evidence="13 14">FB035-09AN</strain>
    </source>
</reference>
<dbReference type="STRING" id="866771.HMPREF9296_1199"/>
<evidence type="ECO:0000256" key="5">
    <source>
        <dbReference type="ARBA" id="ARBA00020295"/>
    </source>
</evidence>
<dbReference type="SMART" id="SM01065">
    <property type="entry name" value="CBM_2"/>
    <property type="match status" value="1"/>
</dbReference>
<dbReference type="eggNOG" id="COG1640">
    <property type="taxonomic scope" value="Bacteria"/>
</dbReference>
<evidence type="ECO:0000256" key="11">
    <source>
        <dbReference type="ARBA" id="ARBA00031501"/>
    </source>
</evidence>
<evidence type="ECO:0000259" key="12">
    <source>
        <dbReference type="PROSITE" id="PS51166"/>
    </source>
</evidence>
<comment type="subcellular location">
    <subcellularLocation>
        <location evidence="2">Cytoplasm</location>
    </subcellularLocation>
</comment>
<evidence type="ECO:0000256" key="3">
    <source>
        <dbReference type="ARBA" id="ARBA00005684"/>
    </source>
</evidence>
<name>E1KQW8_9BACT</name>
<proteinExistence type="inferred from homology"/>
<comment type="catalytic activity">
    <reaction evidence="1">
        <text>Transfers a segment of a (1-&gt;4)-alpha-D-glucan to a new position in an acceptor, which may be glucose or a (1-&gt;4)-alpha-D-glucan.</text>
        <dbReference type="EC" id="2.4.1.25"/>
    </reaction>
</comment>
<dbReference type="PANTHER" id="PTHR32518:SF3">
    <property type="entry name" value="4-ALPHA-GLUCANOTRANSFERASE"/>
    <property type="match status" value="1"/>
</dbReference>
<dbReference type="PANTHER" id="PTHR32518">
    <property type="match status" value="1"/>
</dbReference>
<gene>
    <name evidence="13" type="ORF">HMPREF9296_1199</name>
</gene>
<evidence type="ECO:0000256" key="10">
    <source>
        <dbReference type="ARBA" id="ARBA00031423"/>
    </source>
</evidence>
<dbReference type="SUPFAM" id="SSF49452">
    <property type="entry name" value="Starch-binding domain-like"/>
    <property type="match status" value="1"/>
</dbReference>
<comment type="caution">
    <text evidence="13">The sequence shown here is derived from an EMBL/GenBank/DDBJ whole genome shotgun (WGS) entry which is preliminary data.</text>
</comment>
<dbReference type="GO" id="GO:0005737">
    <property type="term" value="C:cytoplasm"/>
    <property type="evidence" value="ECO:0007669"/>
    <property type="project" value="UniProtKB-SubCell"/>
</dbReference>
<evidence type="ECO:0000256" key="9">
    <source>
        <dbReference type="ARBA" id="ARBA00023277"/>
    </source>
</evidence>
<protein>
    <recommendedName>
        <fullName evidence="5">4-alpha-glucanotransferase</fullName>
        <ecNumber evidence="4">2.4.1.25</ecNumber>
    </recommendedName>
    <alternativeName>
        <fullName evidence="10">Amylomaltase</fullName>
    </alternativeName>
    <alternativeName>
        <fullName evidence="11">Disproportionating enzyme</fullName>
    </alternativeName>
</protein>
<dbReference type="PROSITE" id="PS51166">
    <property type="entry name" value="CBM20"/>
    <property type="match status" value="1"/>
</dbReference>
<keyword evidence="9" id="KW-0119">Carbohydrate metabolism</keyword>
<evidence type="ECO:0000256" key="1">
    <source>
        <dbReference type="ARBA" id="ARBA00000439"/>
    </source>
</evidence>
<keyword evidence="8 13" id="KW-0808">Transferase</keyword>
<accession>E1KQW8</accession>
<dbReference type="InterPro" id="IPR013783">
    <property type="entry name" value="Ig-like_fold"/>
</dbReference>
<feature type="domain" description="CBM20" evidence="12">
    <location>
        <begin position="143"/>
        <end position="250"/>
    </location>
</feature>
<dbReference type="AlphaFoldDB" id="E1KQW8"/>
<dbReference type="InterPro" id="IPR017853">
    <property type="entry name" value="GH"/>
</dbReference>
<dbReference type="SUPFAM" id="SSF51445">
    <property type="entry name" value="(Trans)glycosidases"/>
    <property type="match status" value="1"/>
</dbReference>
<dbReference type="InterPro" id="IPR003385">
    <property type="entry name" value="Glyco_hydro_77"/>
</dbReference>
<dbReference type="InterPro" id="IPR013784">
    <property type="entry name" value="Carb-bd-like_fold"/>
</dbReference>
<keyword evidence="6" id="KW-0963">Cytoplasm</keyword>
<evidence type="ECO:0000256" key="7">
    <source>
        <dbReference type="ARBA" id="ARBA00022676"/>
    </source>
</evidence>
<keyword evidence="7" id="KW-0328">Glycosyltransferase</keyword>
<dbReference type="Gene3D" id="2.60.40.10">
    <property type="entry name" value="Immunoglobulins"/>
    <property type="match status" value="2"/>
</dbReference>
<evidence type="ECO:0000313" key="14">
    <source>
        <dbReference type="Proteomes" id="UP000003610"/>
    </source>
</evidence>
<dbReference type="GO" id="GO:2001070">
    <property type="term" value="F:starch binding"/>
    <property type="evidence" value="ECO:0007669"/>
    <property type="project" value="InterPro"/>
</dbReference>
<dbReference type="EC" id="2.4.1.25" evidence="4"/>
<dbReference type="Pfam" id="PF00686">
    <property type="entry name" value="CBM_20"/>
    <property type="match status" value="1"/>
</dbReference>